<organism evidence="3 4">
    <name type="scientific">Linnemannia gamsii</name>
    <dbReference type="NCBI Taxonomy" id="64522"/>
    <lineage>
        <taxon>Eukaryota</taxon>
        <taxon>Fungi</taxon>
        <taxon>Fungi incertae sedis</taxon>
        <taxon>Mucoromycota</taxon>
        <taxon>Mortierellomycotina</taxon>
        <taxon>Mortierellomycetes</taxon>
        <taxon>Mortierellales</taxon>
        <taxon>Mortierellaceae</taxon>
        <taxon>Linnemannia</taxon>
    </lineage>
</organism>
<evidence type="ECO:0000313" key="4">
    <source>
        <dbReference type="Proteomes" id="UP000823405"/>
    </source>
</evidence>
<feature type="compositionally biased region" description="Basic and acidic residues" evidence="1">
    <location>
        <begin position="466"/>
        <end position="476"/>
    </location>
</feature>
<dbReference type="PANTHER" id="PTHR16861">
    <property type="entry name" value="GLYCOPROTEIN 38"/>
    <property type="match status" value="1"/>
</dbReference>
<accession>A0A9P6RGL9</accession>
<dbReference type="OrthoDB" id="432528at2759"/>
<feature type="region of interest" description="Disordered" evidence="1">
    <location>
        <begin position="328"/>
        <end position="356"/>
    </location>
</feature>
<dbReference type="EMBL" id="JAAAIN010000259">
    <property type="protein sequence ID" value="KAG0317180.1"/>
    <property type="molecule type" value="Genomic_DNA"/>
</dbReference>
<dbReference type="InterPro" id="IPR011043">
    <property type="entry name" value="Gal_Oxase/kelch_b-propeller"/>
</dbReference>
<keyword evidence="4" id="KW-1185">Reference proteome</keyword>
<keyword evidence="2" id="KW-1133">Transmembrane helix</keyword>
<evidence type="ECO:0000256" key="1">
    <source>
        <dbReference type="SAM" id="MobiDB-lite"/>
    </source>
</evidence>
<evidence type="ECO:0008006" key="5">
    <source>
        <dbReference type="Google" id="ProtNLM"/>
    </source>
</evidence>
<feature type="compositionally biased region" description="Polar residues" evidence="1">
    <location>
        <begin position="433"/>
        <end position="445"/>
    </location>
</feature>
<feature type="region of interest" description="Disordered" evidence="1">
    <location>
        <begin position="388"/>
        <end position="505"/>
    </location>
</feature>
<evidence type="ECO:0000313" key="3">
    <source>
        <dbReference type="EMBL" id="KAG0317180.1"/>
    </source>
</evidence>
<dbReference type="PANTHER" id="PTHR16861:SF4">
    <property type="entry name" value="SH3 DOMAIN PROTEIN (AFU_ORTHOLOGUE AFUA_1G13610)"/>
    <property type="match status" value="1"/>
</dbReference>
<dbReference type="CDD" id="cd12087">
    <property type="entry name" value="TM_EGFR-like"/>
    <property type="match status" value="1"/>
</dbReference>
<name>A0A9P6RGL9_9FUNG</name>
<dbReference type="InterPro" id="IPR015915">
    <property type="entry name" value="Kelch-typ_b-propeller"/>
</dbReference>
<reference evidence="3" key="1">
    <citation type="journal article" date="2020" name="Fungal Divers.">
        <title>Resolving the Mortierellaceae phylogeny through synthesis of multi-gene phylogenetics and phylogenomics.</title>
        <authorList>
            <person name="Vandepol N."/>
            <person name="Liber J."/>
            <person name="Desiro A."/>
            <person name="Na H."/>
            <person name="Kennedy M."/>
            <person name="Barry K."/>
            <person name="Grigoriev I.V."/>
            <person name="Miller A.N."/>
            <person name="O'Donnell K."/>
            <person name="Stajich J.E."/>
            <person name="Bonito G."/>
        </authorList>
    </citation>
    <scope>NUCLEOTIDE SEQUENCE</scope>
    <source>
        <strain evidence="3">NVP60</strain>
    </source>
</reference>
<proteinExistence type="predicted"/>
<protein>
    <recommendedName>
        <fullName evidence="5">Galactose oxidase</fullName>
    </recommendedName>
</protein>
<gene>
    <name evidence="3" type="ORF">BGZ97_005780</name>
</gene>
<sequence>MYSCRRLFASCQCTVSFWTLFNIFSILFIHLTPLVNALVPNAVYGMAYTTINEDKLIIQGGIDYQTPLLSNNVSQFMILDLTLKTWETANAPWSNVNSSVALPPAFTTSFHSMSAAPDRQIVTIWDSASPGSVTDFNLTGKTWTSLTVPTQLQSSMKGLKAVTHPTGTVYIPLGDRGVNMLLWDPNRLSTGAGAAAVGADPPTSSPDATAPSGNGAVSFETMPVAVEQGGTGYTWTWNNYRKTFILFGGRPGSNPTAPYLHEYDPKTREWTVMNTTGVVVPRLVGSCMEPGIRRTDPNTIFKLEPTILIYNLYSKLWVTKFERGSHYIAPPSTSPTPTKPVQPIDTTPTSPSSSGLSGGAIAGIVVGVLALLAFIAVFIFYITRRHPGQVRPNKDDERDDKAELADDPRPSTGSHYQHGGGAALEEPVRKSHSGPSSVRTFTLTSDGPAKPGPANSRTDAEPPSPKPERSNRENTRRNGPQLSNADGQPERSGTKRGRGTIKVET</sequence>
<dbReference type="Proteomes" id="UP000823405">
    <property type="component" value="Unassembled WGS sequence"/>
</dbReference>
<evidence type="ECO:0000256" key="2">
    <source>
        <dbReference type="SAM" id="Phobius"/>
    </source>
</evidence>
<comment type="caution">
    <text evidence="3">The sequence shown here is derived from an EMBL/GenBank/DDBJ whole genome shotgun (WGS) entry which is preliminary data.</text>
</comment>
<dbReference type="Gene3D" id="2.120.10.80">
    <property type="entry name" value="Kelch-type beta propeller"/>
    <property type="match status" value="1"/>
</dbReference>
<keyword evidence="2" id="KW-0812">Transmembrane</keyword>
<dbReference type="SUPFAM" id="SSF50965">
    <property type="entry name" value="Galactose oxidase, central domain"/>
    <property type="match status" value="1"/>
</dbReference>
<feature type="transmembrane region" description="Helical" evidence="2">
    <location>
        <begin position="7"/>
        <end position="31"/>
    </location>
</feature>
<feature type="region of interest" description="Disordered" evidence="1">
    <location>
        <begin position="192"/>
        <end position="214"/>
    </location>
</feature>
<feature type="compositionally biased region" description="Basic and acidic residues" evidence="1">
    <location>
        <begin position="392"/>
        <end position="409"/>
    </location>
</feature>
<feature type="compositionally biased region" description="Low complexity" evidence="1">
    <location>
        <begin position="192"/>
        <end position="212"/>
    </location>
</feature>
<keyword evidence="2" id="KW-0472">Membrane</keyword>
<feature type="transmembrane region" description="Helical" evidence="2">
    <location>
        <begin position="360"/>
        <end position="382"/>
    </location>
</feature>
<feature type="compositionally biased region" description="Polar residues" evidence="1">
    <location>
        <begin position="477"/>
        <end position="486"/>
    </location>
</feature>
<dbReference type="AlphaFoldDB" id="A0A9P6RGL9"/>